<gene>
    <name evidence="7" type="primary">atsA_1</name>
    <name evidence="7" type="ORF">Poly30_02710</name>
</gene>
<feature type="chain" id="PRO_5022004621" evidence="5">
    <location>
        <begin position="16"/>
        <end position="556"/>
    </location>
</feature>
<evidence type="ECO:0000313" key="8">
    <source>
        <dbReference type="Proteomes" id="UP000320390"/>
    </source>
</evidence>
<dbReference type="InterPro" id="IPR017850">
    <property type="entry name" value="Alkaline_phosphatase_core_sf"/>
</dbReference>
<evidence type="ECO:0000256" key="4">
    <source>
        <dbReference type="ARBA" id="ARBA00022837"/>
    </source>
</evidence>
<evidence type="ECO:0000256" key="2">
    <source>
        <dbReference type="ARBA" id="ARBA00022723"/>
    </source>
</evidence>
<keyword evidence="5" id="KW-0732">Signal</keyword>
<sequence precursor="true">MLLSTVLLAPFLALAQPAAAPVAPAAAPTGAQVGVRRTAIPMADSSDGSLGGARPRNAIVILLDDWGMDMMAIYGTPDLSGACITRPPTPNIDALAQSGVTFLNAWVEPVCSPTRASLLTGRQPFRHKIGRVVDQCGCPTTDALDPQEFTIPEMLREAALVGLLPPYGTAAVGKWHLGEDPMSPLIQGFDTFRGSQHNIRRADYPNETYCSWLKNTDGNFSMSQTYSTTDTVDEALSFIAGQAGDPYFLYMAMQAPHAPYHIPPAHLAPSYFLDDGQGGCFHAQQPSCPVQPAQCLPISCPAPVCQESCDLPLNAPLLDQVAAKRPYYEAMVEATDTEIGRLLTGVDLTTTIIFLMGDNGSPGGVTSRPFLGDRTIGLPPKSKGSIYQGGVNVPFIVAGAGVRSALPGRPQRTEAQMIHIVDLYATIADLFGIDALTLLAISPNVLDSQSFKHLLTKQPGRNRKTLFSEVFSPNFPTSQAPCALQFARTLRNQRYKLLRYSNPLNCSGPAVEEFYDLFTDPFEGIDLMLSGAHLVPGPVRSQYLALSAELDSIPLP</sequence>
<dbReference type="PANTHER" id="PTHR42693:SF53">
    <property type="entry name" value="ENDO-4-O-SULFATASE"/>
    <property type="match status" value="1"/>
</dbReference>
<accession>A0A518EL11</accession>
<keyword evidence="3 7" id="KW-0378">Hydrolase</keyword>
<comment type="similarity">
    <text evidence="1">Belongs to the sulfatase family.</text>
</comment>
<keyword evidence="2" id="KW-0479">Metal-binding</keyword>
<dbReference type="AlphaFoldDB" id="A0A518EL11"/>
<dbReference type="PROSITE" id="PS00523">
    <property type="entry name" value="SULFATASE_1"/>
    <property type="match status" value="1"/>
</dbReference>
<dbReference type="InterPro" id="IPR024607">
    <property type="entry name" value="Sulfatase_CS"/>
</dbReference>
<dbReference type="GO" id="GO:0004065">
    <property type="term" value="F:arylsulfatase activity"/>
    <property type="evidence" value="ECO:0007669"/>
    <property type="project" value="UniProtKB-EC"/>
</dbReference>
<dbReference type="Pfam" id="PF00884">
    <property type="entry name" value="Sulfatase"/>
    <property type="match status" value="1"/>
</dbReference>
<dbReference type="GO" id="GO:0046872">
    <property type="term" value="F:metal ion binding"/>
    <property type="evidence" value="ECO:0007669"/>
    <property type="project" value="UniProtKB-KW"/>
</dbReference>
<name>A0A518EL11_9BACT</name>
<dbReference type="InterPro" id="IPR000917">
    <property type="entry name" value="Sulfatase_N"/>
</dbReference>
<dbReference type="Gene3D" id="3.40.720.10">
    <property type="entry name" value="Alkaline Phosphatase, subunit A"/>
    <property type="match status" value="1"/>
</dbReference>
<dbReference type="InterPro" id="IPR050738">
    <property type="entry name" value="Sulfatase"/>
</dbReference>
<keyword evidence="8" id="KW-1185">Reference proteome</keyword>
<evidence type="ECO:0000259" key="6">
    <source>
        <dbReference type="Pfam" id="PF00884"/>
    </source>
</evidence>
<evidence type="ECO:0000256" key="3">
    <source>
        <dbReference type="ARBA" id="ARBA00022801"/>
    </source>
</evidence>
<evidence type="ECO:0000256" key="1">
    <source>
        <dbReference type="ARBA" id="ARBA00008779"/>
    </source>
</evidence>
<evidence type="ECO:0000256" key="5">
    <source>
        <dbReference type="SAM" id="SignalP"/>
    </source>
</evidence>
<dbReference type="EMBL" id="CP036434">
    <property type="protein sequence ID" value="QDV04778.1"/>
    <property type="molecule type" value="Genomic_DNA"/>
</dbReference>
<dbReference type="EC" id="3.1.6.1" evidence="7"/>
<dbReference type="OrthoDB" id="174138at2"/>
<proteinExistence type="inferred from homology"/>
<feature type="domain" description="Sulfatase N-terminal" evidence="6">
    <location>
        <begin position="56"/>
        <end position="433"/>
    </location>
</feature>
<evidence type="ECO:0000313" key="7">
    <source>
        <dbReference type="EMBL" id="QDV04778.1"/>
    </source>
</evidence>
<dbReference type="SUPFAM" id="SSF53649">
    <property type="entry name" value="Alkaline phosphatase-like"/>
    <property type="match status" value="1"/>
</dbReference>
<reference evidence="7 8" key="1">
    <citation type="submission" date="2019-02" db="EMBL/GenBank/DDBJ databases">
        <title>Deep-cultivation of Planctomycetes and their phenomic and genomic characterization uncovers novel biology.</title>
        <authorList>
            <person name="Wiegand S."/>
            <person name="Jogler M."/>
            <person name="Boedeker C."/>
            <person name="Pinto D."/>
            <person name="Vollmers J."/>
            <person name="Rivas-Marin E."/>
            <person name="Kohn T."/>
            <person name="Peeters S.H."/>
            <person name="Heuer A."/>
            <person name="Rast P."/>
            <person name="Oberbeckmann S."/>
            <person name="Bunk B."/>
            <person name="Jeske O."/>
            <person name="Meyerdierks A."/>
            <person name="Storesund J.E."/>
            <person name="Kallscheuer N."/>
            <person name="Luecker S."/>
            <person name="Lage O.M."/>
            <person name="Pohl T."/>
            <person name="Merkel B.J."/>
            <person name="Hornburger P."/>
            <person name="Mueller R.-W."/>
            <person name="Bruemmer F."/>
            <person name="Labrenz M."/>
            <person name="Spormann A.M."/>
            <person name="Op den Camp H."/>
            <person name="Overmann J."/>
            <person name="Amann R."/>
            <person name="Jetten M.S.M."/>
            <person name="Mascher T."/>
            <person name="Medema M.H."/>
            <person name="Devos D.P."/>
            <person name="Kaster A.-K."/>
            <person name="Ovreas L."/>
            <person name="Rohde M."/>
            <person name="Galperin M.Y."/>
            <person name="Jogler C."/>
        </authorList>
    </citation>
    <scope>NUCLEOTIDE SEQUENCE [LARGE SCALE GENOMIC DNA]</scope>
    <source>
        <strain evidence="7 8">Poly30</strain>
    </source>
</reference>
<dbReference type="PANTHER" id="PTHR42693">
    <property type="entry name" value="ARYLSULFATASE FAMILY MEMBER"/>
    <property type="match status" value="1"/>
</dbReference>
<organism evidence="7 8">
    <name type="scientific">Saltatorellus ferox</name>
    <dbReference type="NCBI Taxonomy" id="2528018"/>
    <lineage>
        <taxon>Bacteria</taxon>
        <taxon>Pseudomonadati</taxon>
        <taxon>Planctomycetota</taxon>
        <taxon>Planctomycetia</taxon>
        <taxon>Planctomycetia incertae sedis</taxon>
        <taxon>Saltatorellus</taxon>
    </lineage>
</organism>
<dbReference type="Proteomes" id="UP000320390">
    <property type="component" value="Chromosome"/>
</dbReference>
<protein>
    <submittedName>
        <fullName evidence="7">Arylsulfatase</fullName>
        <ecNumber evidence="7">3.1.6.1</ecNumber>
    </submittedName>
</protein>
<keyword evidence="4" id="KW-0106">Calcium</keyword>
<dbReference type="RefSeq" id="WP_145194224.1">
    <property type="nucleotide sequence ID" value="NZ_CP036434.1"/>
</dbReference>
<feature type="signal peptide" evidence="5">
    <location>
        <begin position="1"/>
        <end position="15"/>
    </location>
</feature>